<keyword evidence="7 8" id="KW-0472">Membrane</keyword>
<dbReference type="EMBL" id="NBTM02000001">
    <property type="protein sequence ID" value="PNL90912.1"/>
    <property type="molecule type" value="Genomic_DNA"/>
</dbReference>
<evidence type="ECO:0000256" key="6">
    <source>
        <dbReference type="ARBA" id="ARBA00022989"/>
    </source>
</evidence>
<dbReference type="PANTHER" id="PTHR38438">
    <property type="entry name" value="RIBOFLAVIN TRANSPORTER RIBU"/>
    <property type="match status" value="1"/>
</dbReference>
<evidence type="ECO:0000256" key="7">
    <source>
        <dbReference type="ARBA" id="ARBA00023136"/>
    </source>
</evidence>
<proteinExistence type="inferred from homology"/>
<keyword evidence="6 9" id="KW-1133">Transmembrane helix</keyword>
<evidence type="ECO:0000256" key="2">
    <source>
        <dbReference type="ARBA" id="ARBA00005540"/>
    </source>
</evidence>
<dbReference type="PIRSF" id="PIRSF037778">
    <property type="entry name" value="UCP037778_transp_RibU"/>
    <property type="match status" value="1"/>
</dbReference>
<accession>A0A2J9PKP7</accession>
<organism evidence="10 11">
    <name type="scientific">Aerococcus viridans</name>
    <dbReference type="NCBI Taxonomy" id="1377"/>
    <lineage>
        <taxon>Bacteria</taxon>
        <taxon>Bacillati</taxon>
        <taxon>Bacillota</taxon>
        <taxon>Bacilli</taxon>
        <taxon>Lactobacillales</taxon>
        <taxon>Aerococcaceae</taxon>
        <taxon>Aerococcus</taxon>
    </lineage>
</organism>
<comment type="caution">
    <text evidence="10">The sequence shown here is derived from an EMBL/GenBank/DDBJ whole genome shotgun (WGS) entry which is preliminary data.</text>
</comment>
<evidence type="ECO:0000313" key="11">
    <source>
        <dbReference type="Proteomes" id="UP000192813"/>
    </source>
</evidence>
<keyword evidence="4 8" id="KW-1003">Cell membrane</keyword>
<evidence type="ECO:0000256" key="8">
    <source>
        <dbReference type="PIRNR" id="PIRNR037778"/>
    </source>
</evidence>
<dbReference type="RefSeq" id="WP_083067685.1">
    <property type="nucleotide sequence ID" value="NZ_NBTM02000001.1"/>
</dbReference>
<dbReference type="PANTHER" id="PTHR38438:SF1">
    <property type="entry name" value="RIBOFLAVIN TRANSPORTER RIBU"/>
    <property type="match status" value="1"/>
</dbReference>
<dbReference type="GO" id="GO:0032217">
    <property type="term" value="F:riboflavin transmembrane transporter activity"/>
    <property type="evidence" value="ECO:0007669"/>
    <property type="project" value="UniProtKB-UniRule"/>
</dbReference>
<name>A0A2J9PKP7_9LACT</name>
<feature type="transmembrane region" description="Helical" evidence="9">
    <location>
        <begin position="9"/>
        <end position="30"/>
    </location>
</feature>
<sequence length="206" mass="22544">MGKNHTKEIVLVAIVGALSFILMFIGFPIIPALPYLKVDFSLVPILLVAFISGPKKAVAASLIANGLHYMYTGGEMGIPIGDATAFIATIAYILPIYYLLKDQMATVYAGNKSAKEMNFGKTIVAYLAATLSLALVMTILNYFVITPFYMQVMNFDVGNMQTYILAGIIPFNLIKGVLVSLLAHFVLVQTLPTLVNRFGTREYSHH</sequence>
<keyword evidence="5 9" id="KW-0812">Transmembrane</keyword>
<keyword evidence="3 8" id="KW-0813">Transport</keyword>
<comment type="similarity">
    <text evidence="2 8">Belongs to the prokaryotic riboflavin transporter (P-RFT) (TC 2.A.87) family.</text>
</comment>
<feature type="transmembrane region" description="Helical" evidence="9">
    <location>
        <begin position="123"/>
        <end position="150"/>
    </location>
</feature>
<feature type="transmembrane region" description="Helical" evidence="9">
    <location>
        <begin position="162"/>
        <end position="187"/>
    </location>
</feature>
<evidence type="ECO:0000256" key="4">
    <source>
        <dbReference type="ARBA" id="ARBA00022475"/>
    </source>
</evidence>
<evidence type="ECO:0000256" key="1">
    <source>
        <dbReference type="ARBA" id="ARBA00004651"/>
    </source>
</evidence>
<dbReference type="AlphaFoldDB" id="A0A2J9PKP7"/>
<evidence type="ECO:0000313" key="10">
    <source>
        <dbReference type="EMBL" id="PNL90912.1"/>
    </source>
</evidence>
<dbReference type="Pfam" id="PF12822">
    <property type="entry name" value="ECF_trnsprt"/>
    <property type="match status" value="1"/>
</dbReference>
<dbReference type="InterPro" id="IPR025720">
    <property type="entry name" value="RibU"/>
</dbReference>
<reference evidence="11" key="1">
    <citation type="submission" date="2017-12" db="EMBL/GenBank/DDBJ databases">
        <title>FDA dAtabase for Regulatory Grade micrObial Sequences (FDA-ARGOS): Supporting development and validation of Infectious Disease Dx tests.</title>
        <authorList>
            <person name="Hoffmann M."/>
            <person name="Allard M."/>
            <person name="Evans P."/>
            <person name="Brown E."/>
            <person name="Tallon L."/>
            <person name="Sadzewicz L."/>
            <person name="Sengamalay N."/>
            <person name="Ott S."/>
            <person name="Godinez A."/>
            <person name="Nagaraj S."/>
            <person name="Vavikolanu K."/>
            <person name="Aluvathingal J."/>
            <person name="Nadendla S."/>
            <person name="Sichtig H."/>
        </authorList>
    </citation>
    <scope>NUCLEOTIDE SEQUENCE [LARGE SCALE GENOMIC DNA]</scope>
    <source>
        <strain evidence="11">FDAARGOS_249</strain>
    </source>
</reference>
<evidence type="ECO:0000256" key="3">
    <source>
        <dbReference type="ARBA" id="ARBA00022448"/>
    </source>
</evidence>
<gene>
    <name evidence="10" type="ORF">A6J77_001080</name>
</gene>
<dbReference type="GO" id="GO:0005886">
    <property type="term" value="C:plasma membrane"/>
    <property type="evidence" value="ECO:0007669"/>
    <property type="project" value="UniProtKB-SubCell"/>
</dbReference>
<dbReference type="Gene3D" id="1.10.1760.20">
    <property type="match status" value="1"/>
</dbReference>
<comment type="function">
    <text evidence="8">Probably a riboflavin-binding protein that interacts with the energy-coupling factor (ECF) ABC-transporter complex.</text>
</comment>
<protein>
    <recommendedName>
        <fullName evidence="8">Riboflavin transporter</fullName>
    </recommendedName>
</protein>
<dbReference type="Proteomes" id="UP000192813">
    <property type="component" value="Unassembled WGS sequence"/>
</dbReference>
<comment type="subcellular location">
    <subcellularLocation>
        <location evidence="1">Cell membrane</location>
        <topology evidence="1">Multi-pass membrane protein</topology>
    </subcellularLocation>
</comment>
<evidence type="ECO:0000256" key="9">
    <source>
        <dbReference type="SAM" id="Phobius"/>
    </source>
</evidence>
<evidence type="ECO:0000256" key="5">
    <source>
        <dbReference type="ARBA" id="ARBA00022692"/>
    </source>
</evidence>
<dbReference type="InterPro" id="IPR024529">
    <property type="entry name" value="ECF_trnsprt_substrate-spec"/>
</dbReference>
<feature type="transmembrane region" description="Helical" evidence="9">
    <location>
        <begin position="76"/>
        <end position="100"/>
    </location>
</feature>